<feature type="domain" description="Nematode cuticle collagen N-terminal" evidence="3">
    <location>
        <begin position="12"/>
        <end position="52"/>
    </location>
</feature>
<organism evidence="4 5">
    <name type="scientific">Heterorhabditis bacteriophora</name>
    <name type="common">Entomopathogenic nematode worm</name>
    <dbReference type="NCBI Taxonomy" id="37862"/>
    <lineage>
        <taxon>Eukaryota</taxon>
        <taxon>Metazoa</taxon>
        <taxon>Ecdysozoa</taxon>
        <taxon>Nematoda</taxon>
        <taxon>Chromadorea</taxon>
        <taxon>Rhabditida</taxon>
        <taxon>Rhabditina</taxon>
        <taxon>Rhabditomorpha</taxon>
        <taxon>Strongyloidea</taxon>
        <taxon>Heterorhabditidae</taxon>
        <taxon>Heterorhabditis</taxon>
    </lineage>
</organism>
<proteinExistence type="predicted"/>
<evidence type="ECO:0000256" key="1">
    <source>
        <dbReference type="ARBA" id="ARBA00022737"/>
    </source>
</evidence>
<name>A0A1I7XC06_HETBA</name>
<evidence type="ECO:0000313" key="5">
    <source>
        <dbReference type="WBParaSite" id="Hba_14893"/>
    </source>
</evidence>
<sequence length="55" mass="6111">MDWIPCSRQATFIASVLSTVSVIAIIVGLPIMHVHIQKVTSIMMMDVELCKLIIL</sequence>
<dbReference type="GO" id="GO:0042302">
    <property type="term" value="F:structural constituent of cuticle"/>
    <property type="evidence" value="ECO:0007669"/>
    <property type="project" value="InterPro"/>
</dbReference>
<accession>A0A1I7XC06</accession>
<keyword evidence="1" id="KW-0677">Repeat</keyword>
<dbReference type="InterPro" id="IPR002486">
    <property type="entry name" value="Col_cuticle_N"/>
</dbReference>
<keyword evidence="2" id="KW-0812">Transmembrane</keyword>
<dbReference type="Pfam" id="PF01484">
    <property type="entry name" value="Col_cuticle_N"/>
    <property type="match status" value="1"/>
</dbReference>
<evidence type="ECO:0000313" key="4">
    <source>
        <dbReference type="Proteomes" id="UP000095283"/>
    </source>
</evidence>
<feature type="transmembrane region" description="Helical" evidence="2">
    <location>
        <begin position="12"/>
        <end position="36"/>
    </location>
</feature>
<dbReference type="AlphaFoldDB" id="A0A1I7XC06"/>
<evidence type="ECO:0000259" key="3">
    <source>
        <dbReference type="Pfam" id="PF01484"/>
    </source>
</evidence>
<dbReference type="Proteomes" id="UP000095283">
    <property type="component" value="Unplaced"/>
</dbReference>
<reference evidence="5" key="1">
    <citation type="submission" date="2016-11" db="UniProtKB">
        <authorList>
            <consortium name="WormBaseParasite"/>
        </authorList>
    </citation>
    <scope>IDENTIFICATION</scope>
</reference>
<evidence type="ECO:0000256" key="2">
    <source>
        <dbReference type="SAM" id="Phobius"/>
    </source>
</evidence>
<keyword evidence="4" id="KW-1185">Reference proteome</keyword>
<keyword evidence="2" id="KW-1133">Transmembrane helix</keyword>
<dbReference type="WBParaSite" id="Hba_14893">
    <property type="protein sequence ID" value="Hba_14893"/>
    <property type="gene ID" value="Hba_14893"/>
</dbReference>
<keyword evidence="2" id="KW-0472">Membrane</keyword>
<protein>
    <submittedName>
        <fullName evidence="5">Col_cuticle_N domain-containing protein</fullName>
    </submittedName>
</protein>